<gene>
    <name evidence="1" type="ORF">RB624_03360</name>
</gene>
<protein>
    <recommendedName>
        <fullName evidence="3">RES domain-containing protein</fullName>
    </recommendedName>
</protein>
<dbReference type="Proteomes" id="UP001237592">
    <property type="component" value="Unassembled WGS sequence"/>
</dbReference>
<dbReference type="RefSeq" id="WP_307778293.1">
    <property type="nucleotide sequence ID" value="NZ_JAVFKP010000001.1"/>
</dbReference>
<reference evidence="1 2" key="1">
    <citation type="submission" date="2023-08" db="EMBL/GenBank/DDBJ databases">
        <title>Draft genome sequence of Janthinobacterium lividum.</title>
        <authorList>
            <person name="Chun B.H."/>
            <person name="Lee Y."/>
        </authorList>
    </citation>
    <scope>NUCLEOTIDE SEQUENCE [LARGE SCALE GENOMIC DNA]</scope>
    <source>
        <strain evidence="1 2">AMJK</strain>
    </source>
</reference>
<name>A0ABU0XN24_9BURK</name>
<dbReference type="EMBL" id="JAVFKP010000001">
    <property type="protein sequence ID" value="MDQ4624923.1"/>
    <property type="molecule type" value="Genomic_DNA"/>
</dbReference>
<evidence type="ECO:0008006" key="3">
    <source>
        <dbReference type="Google" id="ProtNLM"/>
    </source>
</evidence>
<evidence type="ECO:0000313" key="2">
    <source>
        <dbReference type="Proteomes" id="UP001237592"/>
    </source>
</evidence>
<organism evidence="1 2">
    <name type="scientific">Janthinobacterium lividum</name>
    <dbReference type="NCBI Taxonomy" id="29581"/>
    <lineage>
        <taxon>Bacteria</taxon>
        <taxon>Pseudomonadati</taxon>
        <taxon>Pseudomonadota</taxon>
        <taxon>Betaproteobacteria</taxon>
        <taxon>Burkholderiales</taxon>
        <taxon>Oxalobacteraceae</taxon>
        <taxon>Janthinobacterium</taxon>
    </lineage>
</organism>
<comment type="caution">
    <text evidence="1">The sequence shown here is derived from an EMBL/GenBank/DDBJ whole genome shotgun (WGS) entry which is preliminary data.</text>
</comment>
<proteinExistence type="predicted"/>
<accession>A0ABU0XN24</accession>
<sequence length="240" mass="26948">MTPELQETPIPPDMAARLPALASLRTELLSNIIILQAGQVLVRAAWNEASIWPLKVERTYRFGPPAELARPSGFPYHWIYIADDADTAAWEAQLCCNDVMRPGTFYMAHRAEQALIATLSFSMPLRLLDLTGLAASRLGIYDQLRSPDHGWCQWLGWGSWIRSLHRRHARFTASSTRRAGSPASWPTPYPRATWRAWARPWRAHSGHSETVLPIHGCWPTACAWTHPDLTLPTPARATGP</sequence>
<keyword evidence="2" id="KW-1185">Reference proteome</keyword>
<evidence type="ECO:0000313" key="1">
    <source>
        <dbReference type="EMBL" id="MDQ4624923.1"/>
    </source>
</evidence>